<evidence type="ECO:0000256" key="1">
    <source>
        <dbReference type="ARBA" id="ARBA00022448"/>
    </source>
</evidence>
<dbReference type="EC" id="7.-.-.-" evidence="10"/>
<dbReference type="EMBL" id="JBBNPS010000006">
    <property type="protein sequence ID" value="MEQ3353351.1"/>
    <property type="molecule type" value="Genomic_DNA"/>
</dbReference>
<evidence type="ECO:0000256" key="8">
    <source>
        <dbReference type="ARBA" id="ARBA00022989"/>
    </source>
</evidence>
<accession>A0ABV1J7C2</accession>
<evidence type="ECO:0000256" key="4">
    <source>
        <dbReference type="ARBA" id="ARBA00022643"/>
    </source>
</evidence>
<evidence type="ECO:0000256" key="6">
    <source>
        <dbReference type="ARBA" id="ARBA00022967"/>
    </source>
</evidence>
<dbReference type="InterPro" id="IPR011303">
    <property type="entry name" value="RnfD_bac"/>
</dbReference>
<comment type="function">
    <text evidence="10">Part of a membrane-bound complex that couples electron transfer with translocation of ions across the membrane.</text>
</comment>
<gene>
    <name evidence="10" type="primary">rnfD</name>
    <name evidence="11" type="ORF">AAA081_03405</name>
</gene>
<keyword evidence="10" id="KW-1003">Cell membrane</keyword>
<proteinExistence type="inferred from homology"/>
<evidence type="ECO:0000313" key="12">
    <source>
        <dbReference type="Proteomes" id="UP001481872"/>
    </source>
</evidence>
<dbReference type="InterPro" id="IPR004338">
    <property type="entry name" value="NqrB/RnfD"/>
</dbReference>
<evidence type="ECO:0000256" key="2">
    <source>
        <dbReference type="ARBA" id="ARBA00022553"/>
    </source>
</evidence>
<comment type="cofactor">
    <cofactor evidence="10">
        <name>FMN</name>
        <dbReference type="ChEBI" id="CHEBI:58210"/>
    </cofactor>
</comment>
<evidence type="ECO:0000313" key="11">
    <source>
        <dbReference type="EMBL" id="MEQ3353351.1"/>
    </source>
</evidence>
<keyword evidence="9 10" id="KW-0472">Membrane</keyword>
<evidence type="ECO:0000256" key="3">
    <source>
        <dbReference type="ARBA" id="ARBA00022630"/>
    </source>
</evidence>
<dbReference type="RefSeq" id="WP_349053704.1">
    <property type="nucleotide sequence ID" value="NZ_JBBNPS010000006.1"/>
</dbReference>
<comment type="subunit">
    <text evidence="10">The complex is composed of six subunits: RnfA, RnfB, RnfC, RnfD, RnfE and RnfG.</text>
</comment>
<feature type="transmembrane region" description="Helical" evidence="10">
    <location>
        <begin position="225"/>
        <end position="242"/>
    </location>
</feature>
<protein>
    <recommendedName>
        <fullName evidence="10">Ion-translocating oxidoreductase complex subunit D</fullName>
        <ecNumber evidence="10">7.-.-.-</ecNumber>
    </recommendedName>
    <alternativeName>
        <fullName evidence="10">Rnf electron transport complex subunit D</fullName>
    </alternativeName>
</protein>
<dbReference type="NCBIfam" id="TIGR01946">
    <property type="entry name" value="rnfD"/>
    <property type="match status" value="1"/>
</dbReference>
<keyword evidence="12" id="KW-1185">Reference proteome</keyword>
<keyword evidence="1 10" id="KW-0813">Transport</keyword>
<evidence type="ECO:0000256" key="7">
    <source>
        <dbReference type="ARBA" id="ARBA00022982"/>
    </source>
</evidence>
<sequence length="330" mass="34898">MENNVKTKSPSLQGDGRFVQLAPHIRSNDTVTKIMRDVLIALAPAVVGSVYFFGMQALIIYLISVICCVGSEFLFQKITKKESQIGDLSAVVTGVLLAMNMPAGVPWYVPAIASIFAIVIVKEAFGGIGGNFVNPALAGRAMAMLSWPALMATYTAPAMAKVAETADAASAATPLTIIKAGQQLDALPPLKDMFLGNIGGVIGETSALLLLIGACYLLVRKVIDWKIPVIYIATTAVFLLIFGVGTELLPYELLGGGLFLGAFFMATDYSSTPQGVKGKIIFAIGCGIVTAVIRMKGNMAEGVSYSILFMNVASPLIERLTKTEAYGEAK</sequence>
<feature type="transmembrane region" description="Helical" evidence="10">
    <location>
        <begin position="107"/>
        <end position="125"/>
    </location>
</feature>
<feature type="transmembrane region" description="Helical" evidence="10">
    <location>
        <begin position="137"/>
        <end position="156"/>
    </location>
</feature>
<feature type="transmembrane region" description="Helical" evidence="10">
    <location>
        <begin position="194"/>
        <end position="218"/>
    </location>
</feature>
<keyword evidence="8 10" id="KW-1133">Transmembrane helix</keyword>
<dbReference type="Pfam" id="PF03116">
    <property type="entry name" value="NQR2_RnfD_RnfE"/>
    <property type="match status" value="1"/>
</dbReference>
<reference evidence="11 12" key="1">
    <citation type="submission" date="2024-04" db="EMBL/GenBank/DDBJ databases">
        <title>Human intestinal bacterial collection.</title>
        <authorList>
            <person name="Pauvert C."/>
            <person name="Hitch T.C.A."/>
            <person name="Clavel T."/>
        </authorList>
    </citation>
    <scope>NUCLEOTIDE SEQUENCE [LARGE SCALE GENOMIC DNA]</scope>
    <source>
        <strain evidence="11 12">CLA-SR-H026</strain>
    </source>
</reference>
<dbReference type="Proteomes" id="UP001481872">
    <property type="component" value="Unassembled WGS sequence"/>
</dbReference>
<keyword evidence="5 10" id="KW-0812">Transmembrane</keyword>
<dbReference type="HAMAP" id="MF_00462">
    <property type="entry name" value="RsxD_RnfD"/>
    <property type="match status" value="1"/>
</dbReference>
<dbReference type="PANTHER" id="PTHR30578">
    <property type="entry name" value="ELECTRON TRANSPORT COMPLEX PROTEIN RNFD"/>
    <property type="match status" value="1"/>
</dbReference>
<keyword evidence="3 10" id="KW-0285">Flavoprotein</keyword>
<evidence type="ECO:0000256" key="9">
    <source>
        <dbReference type="ARBA" id="ARBA00023136"/>
    </source>
</evidence>
<evidence type="ECO:0000256" key="5">
    <source>
        <dbReference type="ARBA" id="ARBA00022692"/>
    </source>
</evidence>
<keyword evidence="6 10" id="KW-1278">Translocase</keyword>
<feature type="modified residue" description="FMN phosphoryl threonine" evidence="10">
    <location>
        <position position="173"/>
    </location>
</feature>
<keyword evidence="4 10" id="KW-0288">FMN</keyword>
<comment type="caution">
    <text evidence="11">The sequence shown here is derived from an EMBL/GenBank/DDBJ whole genome shotgun (WGS) entry which is preliminary data.</text>
</comment>
<feature type="transmembrane region" description="Helical" evidence="10">
    <location>
        <begin position="278"/>
        <end position="295"/>
    </location>
</feature>
<name>A0ABV1J7C2_9FIRM</name>
<feature type="transmembrane region" description="Helical" evidence="10">
    <location>
        <begin position="34"/>
        <end position="52"/>
    </location>
</feature>
<dbReference type="PANTHER" id="PTHR30578:SF0">
    <property type="entry name" value="ION-TRANSLOCATING OXIDOREDUCTASE COMPLEX SUBUNIT D"/>
    <property type="match status" value="1"/>
</dbReference>
<keyword evidence="2 10" id="KW-0597">Phosphoprotein</keyword>
<comment type="similarity">
    <text evidence="10">Belongs to the NqrB/RnfD family.</text>
</comment>
<keyword evidence="7 10" id="KW-0249">Electron transport</keyword>
<organism evidence="11 12">
    <name type="scientific">Aedoeadaptatus acetigenes</name>
    <dbReference type="NCBI Taxonomy" id="2981723"/>
    <lineage>
        <taxon>Bacteria</taxon>
        <taxon>Bacillati</taxon>
        <taxon>Bacillota</taxon>
        <taxon>Tissierellia</taxon>
        <taxon>Tissierellales</taxon>
        <taxon>Peptoniphilaceae</taxon>
        <taxon>Aedoeadaptatus</taxon>
    </lineage>
</organism>
<comment type="subcellular location">
    <subcellularLocation>
        <location evidence="10">Cell membrane</location>
        <topology evidence="10">Multi-pass membrane protein</topology>
    </subcellularLocation>
</comment>
<comment type="caution">
    <text evidence="10">Lacks conserved residue(s) required for the propagation of feature annotation.</text>
</comment>
<evidence type="ECO:0000256" key="10">
    <source>
        <dbReference type="HAMAP-Rule" id="MF_00462"/>
    </source>
</evidence>